<name>A0A328PJ71_9MOLU</name>
<evidence type="ECO:0000313" key="1">
    <source>
        <dbReference type="EMBL" id="RAO95143.1"/>
    </source>
</evidence>
<dbReference type="RefSeq" id="WP_112665295.1">
    <property type="nucleotide sequence ID" value="NZ_QKVO01000003.1"/>
</dbReference>
<dbReference type="Proteomes" id="UP000249762">
    <property type="component" value="Unassembled WGS sequence"/>
</dbReference>
<proteinExistence type="predicted"/>
<protein>
    <submittedName>
        <fullName evidence="1">Uncharacterized protein</fullName>
    </submittedName>
</protein>
<comment type="caution">
    <text evidence="1">The sequence shown here is derived from an EMBL/GenBank/DDBJ whole genome shotgun (WGS) entry which is preliminary data.</text>
</comment>
<accession>A0A328PJ71</accession>
<evidence type="ECO:0000313" key="2">
    <source>
        <dbReference type="Proteomes" id="UP000249762"/>
    </source>
</evidence>
<gene>
    <name evidence="1" type="ORF">DNK47_01480</name>
</gene>
<organism evidence="1 2">
    <name type="scientific">Mycoplasma wenyonii</name>
    <dbReference type="NCBI Taxonomy" id="65123"/>
    <lineage>
        <taxon>Bacteria</taxon>
        <taxon>Bacillati</taxon>
        <taxon>Mycoplasmatota</taxon>
        <taxon>Mollicutes</taxon>
        <taxon>Mycoplasmataceae</taxon>
        <taxon>Mycoplasma</taxon>
    </lineage>
</organism>
<keyword evidence="2" id="KW-1185">Reference proteome</keyword>
<sequence>MSKLGSISGVAGLIGTISSVVGVSISNNRSTETADKTPTHKWNIEIPKTISAEVECSGPNYDWGALKKGARGVSLRWVADLEDKAGELTKDQMVAMETKVSLRLNGEEWKWWKPIQGYGPGTLWVSTGSGNDTFSLIIQYTVMQNSRDIGTERGVALTCRNSDIRVTGSRGSRLYSANTRRGGSGLYNVVDGSAEMKVTLSLGSCEVKEKGVECSLNVVT</sequence>
<dbReference type="EMBL" id="QKVO01000003">
    <property type="protein sequence ID" value="RAO95143.1"/>
    <property type="molecule type" value="Genomic_DNA"/>
</dbReference>
<reference evidence="2" key="1">
    <citation type="submission" date="2018-06" db="EMBL/GenBank/DDBJ databases">
        <authorList>
            <person name="Martinez Ocampo F."/>
            <person name="Quiroz Castaneda R.E."/>
            <person name="Rojas Lopez X."/>
        </authorList>
    </citation>
    <scope>NUCLEOTIDE SEQUENCE [LARGE SCALE GENOMIC DNA]</scope>
    <source>
        <strain evidence="2">INIFAP02</strain>
    </source>
</reference>
<dbReference type="AlphaFoldDB" id="A0A328PJ71"/>